<dbReference type="GO" id="GO:0031956">
    <property type="term" value="F:medium-chain fatty acid-CoA ligase activity"/>
    <property type="evidence" value="ECO:0007669"/>
    <property type="project" value="TreeGrafter"/>
</dbReference>
<feature type="domain" description="AMP-dependent synthetase/ligase" evidence="1">
    <location>
        <begin position="30"/>
        <end position="249"/>
    </location>
</feature>
<comment type="caution">
    <text evidence="2">The sequence shown here is derived from an EMBL/GenBank/DDBJ whole genome shotgun (WGS) entry which is preliminary data.</text>
</comment>
<keyword evidence="3" id="KW-1185">Reference proteome</keyword>
<dbReference type="SUPFAM" id="SSF56801">
    <property type="entry name" value="Acetyl-CoA synthetase-like"/>
    <property type="match status" value="1"/>
</dbReference>
<proteinExistence type="predicted"/>
<protein>
    <recommendedName>
        <fullName evidence="1">AMP-dependent synthetase/ligase domain-containing protein</fullName>
    </recommendedName>
</protein>
<dbReference type="Pfam" id="PF00501">
    <property type="entry name" value="AMP-binding"/>
    <property type="match status" value="1"/>
</dbReference>
<evidence type="ECO:0000313" key="2">
    <source>
        <dbReference type="EMBL" id="GHP05643.1"/>
    </source>
</evidence>
<sequence>MPCAKQYESLLTFIDGDGDVRRIGITRSDDVVLFPAPPGPIGAITALVFACQCTAAPFDPRASKAEWVKAIGQINPKVIVSFDGLSSSIPHLDEAAAECNRSVRMLVPRSDDTGYFDLVAQNLEATDNSRQLTTSLDDISFLLMTSGTTSPKSKLVPLRAGALVTNGTAIALSLRLTSKDVCLNVMPLNHIAALTAPLLGSACAGAQVLCAEKKFEPSAFLDLVVSTNPRPTWFTAVPTMHVSWFAKQANIRVLHRIPFASFDPVLQLSVMGMPQQYAARAAARRGRLGLPTTTSNALEDRAVGGSRGLENLIVFPHGGIAEVRAHVHTMFCDLAAEAIMALESWVLSATPEVVSLLTPLDLLDVATTAAAAAPAPAATTYDEPFEAVSENESNITARRARALRDECGAKQAGWRHVLASGCSGRSGMCHPSGAPPWSRD</sequence>
<organism evidence="2 3">
    <name type="scientific">Pycnococcus provasolii</name>
    <dbReference type="NCBI Taxonomy" id="41880"/>
    <lineage>
        <taxon>Eukaryota</taxon>
        <taxon>Viridiplantae</taxon>
        <taxon>Chlorophyta</taxon>
        <taxon>Pseudoscourfieldiophyceae</taxon>
        <taxon>Pseudoscourfieldiales</taxon>
        <taxon>Pycnococcaceae</taxon>
        <taxon>Pycnococcus</taxon>
    </lineage>
</organism>
<reference evidence="2" key="1">
    <citation type="submission" date="2020-10" db="EMBL/GenBank/DDBJ databases">
        <title>Unveiling of a novel bifunctional photoreceptor, Dualchrome1, isolated from a cosmopolitan green alga.</title>
        <authorList>
            <person name="Suzuki S."/>
            <person name="Kawachi M."/>
        </authorList>
    </citation>
    <scope>NUCLEOTIDE SEQUENCE</scope>
    <source>
        <strain evidence="2">NIES 2893</strain>
    </source>
</reference>
<dbReference type="InterPro" id="IPR042099">
    <property type="entry name" value="ANL_N_sf"/>
</dbReference>
<dbReference type="InterPro" id="IPR000873">
    <property type="entry name" value="AMP-dep_synth/lig_dom"/>
</dbReference>
<evidence type="ECO:0000259" key="1">
    <source>
        <dbReference type="Pfam" id="PF00501"/>
    </source>
</evidence>
<dbReference type="Proteomes" id="UP000660262">
    <property type="component" value="Unassembled WGS sequence"/>
</dbReference>
<dbReference type="EMBL" id="BNJQ01000010">
    <property type="protein sequence ID" value="GHP05643.1"/>
    <property type="molecule type" value="Genomic_DNA"/>
</dbReference>
<dbReference type="OrthoDB" id="27962at2759"/>
<dbReference type="GO" id="GO:0006631">
    <property type="term" value="P:fatty acid metabolic process"/>
    <property type="evidence" value="ECO:0007669"/>
    <property type="project" value="TreeGrafter"/>
</dbReference>
<gene>
    <name evidence="2" type="ORF">PPROV_000439300</name>
</gene>
<dbReference type="AlphaFoldDB" id="A0A830HGI9"/>
<accession>A0A830HGI9</accession>
<dbReference type="Gene3D" id="3.40.50.12780">
    <property type="entry name" value="N-terminal domain of ligase-like"/>
    <property type="match status" value="1"/>
</dbReference>
<dbReference type="PANTHER" id="PTHR43201:SF10">
    <property type="entry name" value="CARRIER DOMAIN-CONTAINING PROTEIN"/>
    <property type="match status" value="1"/>
</dbReference>
<evidence type="ECO:0000313" key="3">
    <source>
        <dbReference type="Proteomes" id="UP000660262"/>
    </source>
</evidence>
<name>A0A830HGI9_9CHLO</name>
<dbReference type="PANTHER" id="PTHR43201">
    <property type="entry name" value="ACYL-COA SYNTHETASE"/>
    <property type="match status" value="1"/>
</dbReference>